<comment type="caution">
    <text evidence="2">The sequence shown here is derived from an EMBL/GenBank/DDBJ whole genome shotgun (WGS) entry which is preliminary data.</text>
</comment>
<sequence length="240" mass="27046">MIFFGITAAQPASQSASKPWYQEGQYDPDNPTTRGGSVSYAIIDQITYEGRTNDGSSGCITYDGKAAYDDTSETARRVIKDFFNAINANKYIFEINNSQLGGDPMSGARKLCTLYYRYGPDRPLLCQQVFEHEFMNFNRSVRDIEYGGVQVRNSEVVKRFNRALRTALESTYDPRSKLDKVFTGKYADDAVEVNNDNCGGDTNFGKEKTVKVWIGGSLMLDAQEGEKWPNVKRLIELVKR</sequence>
<dbReference type="AlphaFoldDB" id="A0A0N1GZN0"/>
<protein>
    <submittedName>
        <fullName evidence="2">Uncharacterized protein</fullName>
    </submittedName>
</protein>
<evidence type="ECO:0000313" key="3">
    <source>
        <dbReference type="Proteomes" id="UP000038010"/>
    </source>
</evidence>
<name>A0A0N1GZN0_9EURO</name>
<dbReference type="GeneID" id="28736385"/>
<dbReference type="VEuPathDB" id="FungiDB:AB675_4372"/>
<evidence type="ECO:0000256" key="1">
    <source>
        <dbReference type="SAM" id="MobiDB-lite"/>
    </source>
</evidence>
<dbReference type="RefSeq" id="XP_017996560.1">
    <property type="nucleotide sequence ID" value="XM_018144505.1"/>
</dbReference>
<keyword evidence="3" id="KW-1185">Reference proteome</keyword>
<reference evidence="2 3" key="1">
    <citation type="submission" date="2015-06" db="EMBL/GenBank/DDBJ databases">
        <title>Draft genome of the ant-associated black yeast Phialophora attae CBS 131958.</title>
        <authorList>
            <person name="Moreno L.F."/>
            <person name="Stielow B.J."/>
            <person name="de Hoog S."/>
            <person name="Vicente V.A."/>
            <person name="Weiss V.A."/>
            <person name="de Vries M."/>
            <person name="Cruz L.M."/>
            <person name="Souza E.M."/>
        </authorList>
    </citation>
    <scope>NUCLEOTIDE SEQUENCE [LARGE SCALE GENOMIC DNA]</scope>
    <source>
        <strain evidence="2 3">CBS 131958</strain>
    </source>
</reference>
<feature type="region of interest" description="Disordered" evidence="1">
    <location>
        <begin position="15"/>
        <end position="35"/>
    </location>
</feature>
<dbReference type="Proteomes" id="UP000038010">
    <property type="component" value="Unassembled WGS sequence"/>
</dbReference>
<evidence type="ECO:0000313" key="2">
    <source>
        <dbReference type="EMBL" id="KPI36597.1"/>
    </source>
</evidence>
<organism evidence="2 3">
    <name type="scientific">Cyphellophora attinorum</name>
    <dbReference type="NCBI Taxonomy" id="1664694"/>
    <lineage>
        <taxon>Eukaryota</taxon>
        <taxon>Fungi</taxon>
        <taxon>Dikarya</taxon>
        <taxon>Ascomycota</taxon>
        <taxon>Pezizomycotina</taxon>
        <taxon>Eurotiomycetes</taxon>
        <taxon>Chaetothyriomycetidae</taxon>
        <taxon>Chaetothyriales</taxon>
        <taxon>Cyphellophoraceae</taxon>
        <taxon>Cyphellophora</taxon>
    </lineage>
</organism>
<gene>
    <name evidence="2" type="ORF">AB675_4372</name>
</gene>
<accession>A0A0N1GZN0</accession>
<proteinExistence type="predicted"/>
<dbReference type="EMBL" id="LFJN01000030">
    <property type="protein sequence ID" value="KPI36597.1"/>
    <property type="molecule type" value="Genomic_DNA"/>
</dbReference>